<sequence>MPQLSNLELSKTRFADSPQPHPTNKSGTGIGTNSSDYIGEAGDDGGGDGYRNKLTSCIPPTTTRGDLVGCTVPKSDLDDHADARPARKSAPIRLGRMAAIHLAKRRG</sequence>
<feature type="region of interest" description="Disordered" evidence="1">
    <location>
        <begin position="1"/>
        <end position="89"/>
    </location>
</feature>
<name>A0A176W381_MARPO</name>
<organism evidence="2 3">
    <name type="scientific">Marchantia polymorpha subsp. ruderalis</name>
    <dbReference type="NCBI Taxonomy" id="1480154"/>
    <lineage>
        <taxon>Eukaryota</taxon>
        <taxon>Viridiplantae</taxon>
        <taxon>Streptophyta</taxon>
        <taxon>Embryophyta</taxon>
        <taxon>Marchantiophyta</taxon>
        <taxon>Marchantiopsida</taxon>
        <taxon>Marchantiidae</taxon>
        <taxon>Marchantiales</taxon>
        <taxon>Marchantiaceae</taxon>
        <taxon>Marchantia</taxon>
    </lineage>
</organism>
<evidence type="ECO:0000313" key="2">
    <source>
        <dbReference type="EMBL" id="OAE27113.1"/>
    </source>
</evidence>
<evidence type="ECO:0000256" key="1">
    <source>
        <dbReference type="SAM" id="MobiDB-lite"/>
    </source>
</evidence>
<accession>A0A176W381</accession>
<evidence type="ECO:0000313" key="3">
    <source>
        <dbReference type="Proteomes" id="UP000077202"/>
    </source>
</evidence>
<feature type="compositionally biased region" description="Basic and acidic residues" evidence="1">
    <location>
        <begin position="75"/>
        <end position="85"/>
    </location>
</feature>
<dbReference type="AlphaFoldDB" id="A0A176W381"/>
<dbReference type="Proteomes" id="UP000077202">
    <property type="component" value="Unassembled WGS sequence"/>
</dbReference>
<keyword evidence="3" id="KW-1185">Reference proteome</keyword>
<proteinExistence type="predicted"/>
<feature type="compositionally biased region" description="Polar residues" evidence="1">
    <location>
        <begin position="22"/>
        <end position="36"/>
    </location>
</feature>
<dbReference type="EMBL" id="LVLJ01001979">
    <property type="protein sequence ID" value="OAE27113.1"/>
    <property type="molecule type" value="Genomic_DNA"/>
</dbReference>
<protein>
    <submittedName>
        <fullName evidence="2">Uncharacterized protein</fullName>
    </submittedName>
</protein>
<gene>
    <name evidence="2" type="ORF">AXG93_829s1140</name>
</gene>
<comment type="caution">
    <text evidence="2">The sequence shown here is derived from an EMBL/GenBank/DDBJ whole genome shotgun (WGS) entry which is preliminary data.</text>
</comment>
<feature type="compositionally biased region" description="Polar residues" evidence="1">
    <location>
        <begin position="53"/>
        <end position="64"/>
    </location>
</feature>
<reference evidence="2" key="1">
    <citation type="submission" date="2016-03" db="EMBL/GenBank/DDBJ databases">
        <title>Mechanisms controlling the formation of the plant cell surface in tip-growing cells are functionally conserved among land plants.</title>
        <authorList>
            <person name="Honkanen S."/>
            <person name="Jones V.A."/>
            <person name="Morieri G."/>
            <person name="Champion C."/>
            <person name="Hetherington A.J."/>
            <person name="Kelly S."/>
            <person name="Saint-Marcoux D."/>
            <person name="Proust H."/>
            <person name="Prescott H."/>
            <person name="Dolan L."/>
        </authorList>
    </citation>
    <scope>NUCLEOTIDE SEQUENCE [LARGE SCALE GENOMIC DNA]</scope>
    <source>
        <tissue evidence="2">Whole gametophyte</tissue>
    </source>
</reference>